<evidence type="ECO:0000313" key="3">
    <source>
        <dbReference type="Proteomes" id="UP001558613"/>
    </source>
</evidence>
<comment type="caution">
    <text evidence="2">The sequence shown here is derived from an EMBL/GenBank/DDBJ whole genome shotgun (WGS) entry which is preliminary data.</text>
</comment>
<protein>
    <submittedName>
        <fullName evidence="2">Uncharacterized protein</fullName>
    </submittedName>
</protein>
<sequence length="105" mass="11393">PAKIHSAVCNGESDPSIYSRDQGGRVPDDPFHTERAKENGDLKAIKPKAGRKEEMKWFRCGGLPTACPVLPALEISFAKCILGKLPAVAAMLSIYWALATLRNPC</sequence>
<feature type="region of interest" description="Disordered" evidence="1">
    <location>
        <begin position="1"/>
        <end position="36"/>
    </location>
</feature>
<dbReference type="Proteomes" id="UP001558613">
    <property type="component" value="Unassembled WGS sequence"/>
</dbReference>
<proteinExistence type="predicted"/>
<name>A0ABR3LBC8_9TELE</name>
<feature type="compositionally biased region" description="Basic and acidic residues" evidence="1">
    <location>
        <begin position="22"/>
        <end position="36"/>
    </location>
</feature>
<gene>
    <name evidence="2" type="ORF">QQF64_022300</name>
</gene>
<keyword evidence="3" id="KW-1185">Reference proteome</keyword>
<organism evidence="2 3">
    <name type="scientific">Cirrhinus molitorella</name>
    <name type="common">mud carp</name>
    <dbReference type="NCBI Taxonomy" id="172907"/>
    <lineage>
        <taxon>Eukaryota</taxon>
        <taxon>Metazoa</taxon>
        <taxon>Chordata</taxon>
        <taxon>Craniata</taxon>
        <taxon>Vertebrata</taxon>
        <taxon>Euteleostomi</taxon>
        <taxon>Actinopterygii</taxon>
        <taxon>Neopterygii</taxon>
        <taxon>Teleostei</taxon>
        <taxon>Ostariophysi</taxon>
        <taxon>Cypriniformes</taxon>
        <taxon>Cyprinidae</taxon>
        <taxon>Labeoninae</taxon>
        <taxon>Labeonini</taxon>
        <taxon>Cirrhinus</taxon>
    </lineage>
</organism>
<evidence type="ECO:0000256" key="1">
    <source>
        <dbReference type="SAM" id="MobiDB-lite"/>
    </source>
</evidence>
<evidence type="ECO:0000313" key="2">
    <source>
        <dbReference type="EMBL" id="KAL1248982.1"/>
    </source>
</evidence>
<reference evidence="2 3" key="1">
    <citation type="submission" date="2023-09" db="EMBL/GenBank/DDBJ databases">
        <authorList>
            <person name="Wang M."/>
        </authorList>
    </citation>
    <scope>NUCLEOTIDE SEQUENCE [LARGE SCALE GENOMIC DNA]</scope>
    <source>
        <strain evidence="2">GT-2023</strain>
        <tissue evidence="2">Liver</tissue>
    </source>
</reference>
<dbReference type="EMBL" id="JAYMGO010000024">
    <property type="protein sequence ID" value="KAL1248982.1"/>
    <property type="molecule type" value="Genomic_DNA"/>
</dbReference>
<accession>A0ABR3LBC8</accession>
<feature type="non-terminal residue" evidence="2">
    <location>
        <position position="1"/>
    </location>
</feature>